<dbReference type="AlphaFoldDB" id="A0A4Y3QYS2"/>
<evidence type="ECO:0008006" key="3">
    <source>
        <dbReference type="Google" id="ProtNLM"/>
    </source>
</evidence>
<accession>A0A4Y3QYS2</accession>
<evidence type="ECO:0000313" key="1">
    <source>
        <dbReference type="EMBL" id="GEB50554.1"/>
    </source>
</evidence>
<dbReference type="EMBL" id="BJMM01000013">
    <property type="protein sequence ID" value="GEB50554.1"/>
    <property type="molecule type" value="Genomic_DNA"/>
</dbReference>
<protein>
    <recommendedName>
        <fullName evidence="3">DUF4097 domain-containing protein</fullName>
    </recommendedName>
</protein>
<gene>
    <name evidence="1" type="ORF">SCA03_31050</name>
</gene>
<dbReference type="Proteomes" id="UP000319210">
    <property type="component" value="Unassembled WGS sequence"/>
</dbReference>
<reference evidence="1 2" key="1">
    <citation type="submission" date="2019-06" db="EMBL/GenBank/DDBJ databases">
        <title>Whole genome shotgun sequence of Streptomyces cacaoi subsp. cacaoi NBRC 12748.</title>
        <authorList>
            <person name="Hosoyama A."/>
            <person name="Uohara A."/>
            <person name="Ohji S."/>
            <person name="Ichikawa N."/>
        </authorList>
    </citation>
    <scope>NUCLEOTIDE SEQUENCE [LARGE SCALE GENOMIC DNA]</scope>
    <source>
        <strain evidence="1 2">NBRC 12748</strain>
    </source>
</reference>
<name>A0A4Y3QYS2_STRCI</name>
<organism evidence="1 2">
    <name type="scientific">Streptomyces cacaoi</name>
    <dbReference type="NCBI Taxonomy" id="1898"/>
    <lineage>
        <taxon>Bacteria</taxon>
        <taxon>Bacillati</taxon>
        <taxon>Actinomycetota</taxon>
        <taxon>Actinomycetes</taxon>
        <taxon>Kitasatosporales</taxon>
        <taxon>Streptomycetaceae</taxon>
        <taxon>Streptomyces</taxon>
    </lineage>
</organism>
<sequence>MTAGKWPPVRGSCSVPVRGSGPGSGRWACVPGGPPGLRLRWIVGPVSPVGRRGCVSGETRHIVCQEKRYVATCVAAPSVRTARAVAPQVERLGAGARCPRAALGAGGTYRVPLATQGPSREVTVPGTDASSWRISEPRRIDFTDAVTELDIRIVNGTVNVVGTDEPTTRVEIGEVHGPPLRVRREGGKLVVAYRDLSWKSFLDRPDGAVRRRAAQVSVSVPARAGLAVGVVGATTVVSGVSGRTRLRGVSGDTTLVDLAGPVSVETVSGGVEAQRLTGPLRHQTVSGDLTCVDGGSTRIRADSVSGSMILDLRSGVREPREIRLSSVSGELAIRLPADADTVVDARTAGGPLSSSFDALHLGGGWGDQRVTGVLGAGRGTLHAATVSGGVALLDRPEHPAAAPATPTPAKDL</sequence>
<keyword evidence="2" id="KW-1185">Reference proteome</keyword>
<proteinExistence type="predicted"/>
<comment type="caution">
    <text evidence="1">The sequence shown here is derived from an EMBL/GenBank/DDBJ whole genome shotgun (WGS) entry which is preliminary data.</text>
</comment>
<evidence type="ECO:0000313" key="2">
    <source>
        <dbReference type="Proteomes" id="UP000319210"/>
    </source>
</evidence>